<reference evidence="5 6" key="1">
    <citation type="journal article" date="2015" name="Front. Microbiol.">
        <title>Genome sequence of the plant growth promoting endophytic yeast Rhodotorula graminis WP1.</title>
        <authorList>
            <person name="Firrincieli A."/>
            <person name="Otillar R."/>
            <person name="Salamov A."/>
            <person name="Schmutz J."/>
            <person name="Khan Z."/>
            <person name="Redman R.S."/>
            <person name="Fleck N.D."/>
            <person name="Lindquist E."/>
            <person name="Grigoriev I.V."/>
            <person name="Doty S.L."/>
        </authorList>
    </citation>
    <scope>NUCLEOTIDE SEQUENCE [LARGE SCALE GENOMIC DNA]</scope>
    <source>
        <strain evidence="5 6">WP1</strain>
    </source>
</reference>
<dbReference type="RefSeq" id="XP_018269998.1">
    <property type="nucleotide sequence ID" value="XM_018414567.1"/>
</dbReference>
<dbReference type="InterPro" id="IPR011990">
    <property type="entry name" value="TPR-like_helical_dom_sf"/>
</dbReference>
<dbReference type="PANTHER" id="PTHR22904">
    <property type="entry name" value="TPR REPEAT CONTAINING PROTEIN"/>
    <property type="match status" value="1"/>
</dbReference>
<accession>A0A0N8Q026</accession>
<dbReference type="EMBL" id="KQ474081">
    <property type="protein sequence ID" value="KPV73949.1"/>
    <property type="molecule type" value="Genomic_DNA"/>
</dbReference>
<evidence type="ECO:0000256" key="3">
    <source>
        <dbReference type="PROSITE-ProRule" id="PRU00339"/>
    </source>
</evidence>
<dbReference type="CDD" id="cd02947">
    <property type="entry name" value="TRX_family"/>
    <property type="match status" value="1"/>
</dbReference>
<feature type="domain" description="Thioredoxin" evidence="4">
    <location>
        <begin position="11"/>
        <end position="96"/>
    </location>
</feature>
<keyword evidence="6" id="KW-1185">Reference proteome</keyword>
<evidence type="ECO:0000313" key="5">
    <source>
        <dbReference type="EMBL" id="KPV73949.1"/>
    </source>
</evidence>
<dbReference type="Proteomes" id="UP000053890">
    <property type="component" value="Unassembled WGS sequence"/>
</dbReference>
<organism evidence="5 6">
    <name type="scientific">Rhodotorula graminis (strain WP1)</name>
    <dbReference type="NCBI Taxonomy" id="578459"/>
    <lineage>
        <taxon>Eukaryota</taxon>
        <taxon>Fungi</taxon>
        <taxon>Dikarya</taxon>
        <taxon>Basidiomycota</taxon>
        <taxon>Pucciniomycotina</taxon>
        <taxon>Microbotryomycetes</taxon>
        <taxon>Sporidiobolales</taxon>
        <taxon>Sporidiobolaceae</taxon>
        <taxon>Rhodotorula</taxon>
    </lineage>
</organism>
<dbReference type="GO" id="GO:0051879">
    <property type="term" value="F:Hsp90 protein binding"/>
    <property type="evidence" value="ECO:0007669"/>
    <property type="project" value="TreeGrafter"/>
</dbReference>
<dbReference type="SUPFAM" id="SSF48452">
    <property type="entry name" value="TPR-like"/>
    <property type="match status" value="1"/>
</dbReference>
<dbReference type="GO" id="GO:0006950">
    <property type="term" value="P:response to stress"/>
    <property type="evidence" value="ECO:0007669"/>
    <property type="project" value="UniProtKB-ARBA"/>
</dbReference>
<dbReference type="OMA" id="AKMEGNT"/>
<evidence type="ECO:0000256" key="2">
    <source>
        <dbReference type="ARBA" id="ARBA00022803"/>
    </source>
</evidence>
<dbReference type="SUPFAM" id="SSF52833">
    <property type="entry name" value="Thioredoxin-like"/>
    <property type="match status" value="1"/>
</dbReference>
<sequence length="238" mass="25131">MPHPIEITSVAQWNSTLRGATAAGQTVVVDCYAVWCAIAPVFDRLAAQLEHVLFVRVDVDKMAAIAQKYKVSAMPTFFAIKAGQVVDTLKGADPAGLTRLARAHAGPNPPVPPLSAEAEQLKDEGNTLFKAGEYVQAREAFGKAIELAPTSFILLGNRALSSLKLSPPDFSSALSDAEAAVALAPAWAKGHVRRGEALEGLERTGEAVKAFEEAVRTGSGTVQSEAKAKLEKAKAKLT</sequence>
<proteinExistence type="predicted"/>
<dbReference type="InterPro" id="IPR019734">
    <property type="entry name" value="TPR_rpt"/>
</dbReference>
<dbReference type="PROSITE" id="PS50005">
    <property type="entry name" value="TPR"/>
    <property type="match status" value="1"/>
</dbReference>
<gene>
    <name evidence="5" type="ORF">RHOBADRAFT_45241</name>
</gene>
<evidence type="ECO:0000259" key="4">
    <source>
        <dbReference type="Pfam" id="PF00085"/>
    </source>
</evidence>
<dbReference type="SMART" id="SM00028">
    <property type="entry name" value="TPR"/>
    <property type="match status" value="2"/>
</dbReference>
<dbReference type="GeneID" id="28975015"/>
<feature type="repeat" description="TPR" evidence="3">
    <location>
        <begin position="118"/>
        <end position="151"/>
    </location>
</feature>
<name>A0A0N8Q026_RHOGW</name>
<dbReference type="InterPro" id="IPR013766">
    <property type="entry name" value="Thioredoxin_domain"/>
</dbReference>
<evidence type="ECO:0000256" key="1">
    <source>
        <dbReference type="ARBA" id="ARBA00022737"/>
    </source>
</evidence>
<dbReference type="PANTHER" id="PTHR22904:SF523">
    <property type="entry name" value="STRESS-INDUCED-PHOSPHOPROTEIN 1"/>
    <property type="match status" value="1"/>
</dbReference>
<dbReference type="Pfam" id="PF00085">
    <property type="entry name" value="Thioredoxin"/>
    <property type="match status" value="1"/>
</dbReference>
<dbReference type="Gene3D" id="3.40.30.10">
    <property type="entry name" value="Glutaredoxin"/>
    <property type="match status" value="1"/>
</dbReference>
<dbReference type="AlphaFoldDB" id="A0A0N8Q026"/>
<dbReference type="InterPro" id="IPR013105">
    <property type="entry name" value="TPR_2"/>
</dbReference>
<dbReference type="Pfam" id="PF07719">
    <property type="entry name" value="TPR_2"/>
    <property type="match status" value="1"/>
</dbReference>
<dbReference type="Gene3D" id="1.25.40.10">
    <property type="entry name" value="Tetratricopeptide repeat domain"/>
    <property type="match status" value="1"/>
</dbReference>
<evidence type="ECO:0000313" key="6">
    <source>
        <dbReference type="Proteomes" id="UP000053890"/>
    </source>
</evidence>
<dbReference type="OrthoDB" id="2121326at2759"/>
<dbReference type="InterPro" id="IPR036249">
    <property type="entry name" value="Thioredoxin-like_sf"/>
</dbReference>
<keyword evidence="2 3" id="KW-0802">TPR repeat</keyword>
<dbReference type="STRING" id="578459.A0A0N8Q026"/>
<protein>
    <recommendedName>
        <fullName evidence="4">Thioredoxin domain-containing protein</fullName>
    </recommendedName>
</protein>
<keyword evidence="1" id="KW-0677">Repeat</keyword>